<evidence type="ECO:0000313" key="3">
    <source>
        <dbReference type="Proteomes" id="UP000697995"/>
    </source>
</evidence>
<protein>
    <recommendedName>
        <fullName evidence="4">Alpha/beta hydrolase family protein</fullName>
    </recommendedName>
</protein>
<proteinExistence type="predicted"/>
<dbReference type="SUPFAM" id="SSF53474">
    <property type="entry name" value="alpha/beta-Hydrolases"/>
    <property type="match status" value="1"/>
</dbReference>
<keyword evidence="1" id="KW-0732">Signal</keyword>
<evidence type="ECO:0000256" key="1">
    <source>
        <dbReference type="SAM" id="SignalP"/>
    </source>
</evidence>
<accession>A0ABS1D1U2</accession>
<reference evidence="2 3" key="1">
    <citation type="journal article" date="2020" name="Microorganisms">
        <title>Osmotic Adaptation and Compatible Solute Biosynthesis of Phototrophic Bacteria as Revealed from Genome Analyses.</title>
        <authorList>
            <person name="Imhoff J.F."/>
            <person name="Rahn T."/>
            <person name="Kunzel S."/>
            <person name="Keller A."/>
            <person name="Neulinger S.C."/>
        </authorList>
    </citation>
    <scope>NUCLEOTIDE SEQUENCE [LARGE SCALE GENOMIC DNA]</scope>
    <source>
        <strain evidence="2 3">DSM 15382</strain>
    </source>
</reference>
<dbReference type="EMBL" id="NRSG01000197">
    <property type="protein sequence ID" value="MBK1660643.1"/>
    <property type="molecule type" value="Genomic_DNA"/>
</dbReference>
<organism evidence="2 3">
    <name type="scientific">Paracraurococcus ruber</name>
    <dbReference type="NCBI Taxonomy" id="77675"/>
    <lineage>
        <taxon>Bacteria</taxon>
        <taxon>Pseudomonadati</taxon>
        <taxon>Pseudomonadota</taxon>
        <taxon>Alphaproteobacteria</taxon>
        <taxon>Acetobacterales</taxon>
        <taxon>Roseomonadaceae</taxon>
        <taxon>Paracraurococcus</taxon>
    </lineage>
</organism>
<name>A0ABS1D1U2_9PROT</name>
<gene>
    <name evidence="2" type="ORF">CKO45_20695</name>
</gene>
<dbReference type="Gene3D" id="3.40.50.1820">
    <property type="entry name" value="alpha/beta hydrolase"/>
    <property type="match status" value="1"/>
</dbReference>
<comment type="caution">
    <text evidence="2">The sequence shown here is derived from an EMBL/GenBank/DDBJ whole genome shotgun (WGS) entry which is preliminary data.</text>
</comment>
<sequence length="240" mass="25014">MRLPRRLLPMLLLLPAGARAQGRQMRPGAARLLGPARAQGALVWAHQHYLDGPPPDPPPFLDRLLGQGWDPWRLDRLAPAAPGQFGLDPLEAGAAALAAGTAALRLEGYRQVLVVGESRGAFITLVALRQAGLAEAVLLLAPAAHGSRPERRPQALAEFRAACAAAVPGAVRRAGLVLFQDDPYDPDPAARAAAFAEGMARCGAAALVIDRPPQPIGHGAAGDPEFDALFGARLAGFLAG</sequence>
<dbReference type="InterPro" id="IPR029058">
    <property type="entry name" value="AB_hydrolase_fold"/>
</dbReference>
<keyword evidence="3" id="KW-1185">Reference proteome</keyword>
<feature type="signal peptide" evidence="1">
    <location>
        <begin position="1"/>
        <end position="20"/>
    </location>
</feature>
<evidence type="ECO:0000313" key="2">
    <source>
        <dbReference type="EMBL" id="MBK1660643.1"/>
    </source>
</evidence>
<feature type="chain" id="PRO_5047131772" description="Alpha/beta hydrolase family protein" evidence="1">
    <location>
        <begin position="21"/>
        <end position="240"/>
    </location>
</feature>
<dbReference type="Proteomes" id="UP000697995">
    <property type="component" value="Unassembled WGS sequence"/>
</dbReference>
<evidence type="ECO:0008006" key="4">
    <source>
        <dbReference type="Google" id="ProtNLM"/>
    </source>
</evidence>